<keyword evidence="8" id="KW-1185">Reference proteome</keyword>
<dbReference type="AlphaFoldDB" id="A0A7R9KFF1"/>
<keyword evidence="2" id="KW-0479">Metal-binding</keyword>
<dbReference type="GO" id="GO:0003714">
    <property type="term" value="F:transcription corepressor activity"/>
    <property type="evidence" value="ECO:0007669"/>
    <property type="project" value="TreeGrafter"/>
</dbReference>
<dbReference type="EMBL" id="OC855322">
    <property type="protein sequence ID" value="CAD7621768.1"/>
    <property type="molecule type" value="Genomic_DNA"/>
</dbReference>
<dbReference type="SUPFAM" id="SSF52467">
    <property type="entry name" value="DHS-like NAD/FAD-binding domain"/>
    <property type="match status" value="1"/>
</dbReference>
<dbReference type="GO" id="GO:0046872">
    <property type="term" value="F:metal ion binding"/>
    <property type="evidence" value="ECO:0007669"/>
    <property type="project" value="UniProtKB-KW"/>
</dbReference>
<evidence type="ECO:0000313" key="7">
    <source>
        <dbReference type="EMBL" id="CAD7621768.1"/>
    </source>
</evidence>
<dbReference type="EC" id="2.3.1.286" evidence="1"/>
<sequence length="134" mass="15450">MGCKVSDTKCYRKARPCRGFIRDTILDWDQDLPRNELRWADKYSRECDLAICLGTTLQIEPAGSLPFLTKKVNSGRVVIVNLQPTKFDPKADLVIHDYVDNVMTLLCKTLDVKLETYDPSSDPIKTRPSMEWRR</sequence>
<protein>
    <recommendedName>
        <fullName evidence="1">protein acetyllysine N-acetyltransferase</fullName>
        <ecNumber evidence="1">2.3.1.286</ecNumber>
    </recommendedName>
</protein>
<dbReference type="PROSITE" id="PS50305">
    <property type="entry name" value="SIRTUIN"/>
    <property type="match status" value="1"/>
</dbReference>
<dbReference type="GO" id="GO:0046969">
    <property type="term" value="F:histone H3K9 deacetylase activity, NAD-dependent"/>
    <property type="evidence" value="ECO:0007669"/>
    <property type="project" value="TreeGrafter"/>
</dbReference>
<evidence type="ECO:0000256" key="2">
    <source>
        <dbReference type="ARBA" id="ARBA00022723"/>
    </source>
</evidence>
<dbReference type="PANTHER" id="PTHR11085">
    <property type="entry name" value="NAD-DEPENDENT PROTEIN DEACYLASE SIRTUIN-5, MITOCHONDRIAL-RELATED"/>
    <property type="match status" value="1"/>
</dbReference>
<dbReference type="EMBL" id="CAJPIZ010000747">
    <property type="protein sequence ID" value="CAG2102198.1"/>
    <property type="molecule type" value="Genomic_DNA"/>
</dbReference>
<dbReference type="GO" id="GO:0000122">
    <property type="term" value="P:negative regulation of transcription by RNA polymerase II"/>
    <property type="evidence" value="ECO:0007669"/>
    <property type="project" value="TreeGrafter"/>
</dbReference>
<evidence type="ECO:0000313" key="8">
    <source>
        <dbReference type="Proteomes" id="UP000759131"/>
    </source>
</evidence>
<accession>A0A7R9KFF1</accession>
<keyword evidence="4" id="KW-0520">NAD</keyword>
<dbReference type="PANTHER" id="PTHR11085:SF12">
    <property type="entry name" value="NAD-DEPENDENT PROTEIN DEACYLASE SIRTUIN-6"/>
    <property type="match status" value="1"/>
</dbReference>
<comment type="caution">
    <text evidence="5">Lacks conserved residue(s) required for the propagation of feature annotation.</text>
</comment>
<dbReference type="InterPro" id="IPR026590">
    <property type="entry name" value="Ssirtuin_cat_dom"/>
</dbReference>
<evidence type="ECO:0000256" key="5">
    <source>
        <dbReference type="PROSITE-ProRule" id="PRU00236"/>
    </source>
</evidence>
<dbReference type="Gene3D" id="3.40.50.1220">
    <property type="entry name" value="TPP-binding domain"/>
    <property type="match status" value="1"/>
</dbReference>
<dbReference type="InterPro" id="IPR029035">
    <property type="entry name" value="DHS-like_NAD/FAD-binding_dom"/>
</dbReference>
<dbReference type="GO" id="GO:0070403">
    <property type="term" value="F:NAD+ binding"/>
    <property type="evidence" value="ECO:0007669"/>
    <property type="project" value="TreeGrafter"/>
</dbReference>
<name>A0A7R9KFF1_9ACAR</name>
<dbReference type="GO" id="GO:0005634">
    <property type="term" value="C:nucleus"/>
    <property type="evidence" value="ECO:0007669"/>
    <property type="project" value="TreeGrafter"/>
</dbReference>
<gene>
    <name evidence="7" type="ORF">OSB1V03_LOCUS2238</name>
</gene>
<proteinExistence type="predicted"/>
<dbReference type="Proteomes" id="UP000759131">
    <property type="component" value="Unassembled WGS sequence"/>
</dbReference>
<dbReference type="InterPro" id="IPR050134">
    <property type="entry name" value="NAD-dep_sirtuin_deacylases"/>
</dbReference>
<evidence type="ECO:0000256" key="4">
    <source>
        <dbReference type="ARBA" id="ARBA00023027"/>
    </source>
</evidence>
<organism evidence="7">
    <name type="scientific">Medioppia subpectinata</name>
    <dbReference type="NCBI Taxonomy" id="1979941"/>
    <lineage>
        <taxon>Eukaryota</taxon>
        <taxon>Metazoa</taxon>
        <taxon>Ecdysozoa</taxon>
        <taxon>Arthropoda</taxon>
        <taxon>Chelicerata</taxon>
        <taxon>Arachnida</taxon>
        <taxon>Acari</taxon>
        <taxon>Acariformes</taxon>
        <taxon>Sarcoptiformes</taxon>
        <taxon>Oribatida</taxon>
        <taxon>Brachypylina</taxon>
        <taxon>Oppioidea</taxon>
        <taxon>Oppiidae</taxon>
        <taxon>Medioppia</taxon>
    </lineage>
</organism>
<reference evidence="7" key="1">
    <citation type="submission" date="2020-11" db="EMBL/GenBank/DDBJ databases">
        <authorList>
            <person name="Tran Van P."/>
        </authorList>
    </citation>
    <scope>NUCLEOTIDE SEQUENCE</scope>
</reference>
<evidence type="ECO:0000256" key="1">
    <source>
        <dbReference type="ARBA" id="ARBA00012928"/>
    </source>
</evidence>
<keyword evidence="3" id="KW-0862">Zinc</keyword>
<dbReference type="Gene3D" id="2.20.28.200">
    <property type="match status" value="1"/>
</dbReference>
<feature type="domain" description="Deacetylase sirtuin-type" evidence="6">
    <location>
        <begin position="1"/>
        <end position="113"/>
    </location>
</feature>
<dbReference type="OrthoDB" id="2919105at2759"/>
<evidence type="ECO:0000259" key="6">
    <source>
        <dbReference type="PROSITE" id="PS50305"/>
    </source>
</evidence>
<evidence type="ECO:0000256" key="3">
    <source>
        <dbReference type="ARBA" id="ARBA00022833"/>
    </source>
</evidence>